<organism evidence="1 2">
    <name type="scientific">Durio zibethinus</name>
    <name type="common">Durian</name>
    <dbReference type="NCBI Taxonomy" id="66656"/>
    <lineage>
        <taxon>Eukaryota</taxon>
        <taxon>Viridiplantae</taxon>
        <taxon>Streptophyta</taxon>
        <taxon>Embryophyta</taxon>
        <taxon>Tracheophyta</taxon>
        <taxon>Spermatophyta</taxon>
        <taxon>Magnoliopsida</taxon>
        <taxon>eudicotyledons</taxon>
        <taxon>Gunneridae</taxon>
        <taxon>Pentapetalae</taxon>
        <taxon>rosids</taxon>
        <taxon>malvids</taxon>
        <taxon>Malvales</taxon>
        <taxon>Malvaceae</taxon>
        <taxon>Helicteroideae</taxon>
        <taxon>Durio</taxon>
    </lineage>
</organism>
<keyword evidence="1" id="KW-1185">Reference proteome</keyword>
<protein>
    <submittedName>
        <fullName evidence="2">Mitochondrial ATPase complex subunit ATP10 isoform X1</fullName>
    </submittedName>
</protein>
<gene>
    <name evidence="2" type="primary">LOC111284626</name>
</gene>
<dbReference type="PANTHER" id="PTHR28106:SF1">
    <property type="entry name" value="MITOCHONDRIAL ATPASE COMPLEX SUBUNIT ATP10"/>
    <property type="match status" value="1"/>
</dbReference>
<evidence type="ECO:0000313" key="2">
    <source>
        <dbReference type="RefSeq" id="XP_022729134.1"/>
    </source>
</evidence>
<dbReference type="InterPro" id="IPR007849">
    <property type="entry name" value="ATP10"/>
</dbReference>
<dbReference type="AlphaFoldDB" id="A0A6P5XLB7"/>
<dbReference type="GO" id="GO:0005743">
    <property type="term" value="C:mitochondrial inner membrane"/>
    <property type="evidence" value="ECO:0007669"/>
    <property type="project" value="TreeGrafter"/>
</dbReference>
<dbReference type="PANTHER" id="PTHR28106">
    <property type="entry name" value="MITOCHONDRIAL ATPASE COMPLEX SUBUNIT ATP10"/>
    <property type="match status" value="1"/>
</dbReference>
<dbReference type="OrthoDB" id="17089at2759"/>
<accession>A0A6P5XLB7</accession>
<proteinExistence type="predicted"/>
<name>A0A6P5XLB7_DURZI</name>
<dbReference type="Proteomes" id="UP000515121">
    <property type="component" value="Unplaced"/>
</dbReference>
<dbReference type="RefSeq" id="XP_022729134.1">
    <property type="nucleotide sequence ID" value="XM_022873399.1"/>
</dbReference>
<dbReference type="Pfam" id="PF05176">
    <property type="entry name" value="ATP-synt_10"/>
    <property type="match status" value="1"/>
</dbReference>
<evidence type="ECO:0000313" key="1">
    <source>
        <dbReference type="Proteomes" id="UP000515121"/>
    </source>
</evidence>
<dbReference type="GO" id="GO:0033615">
    <property type="term" value="P:mitochondrial proton-transporting ATP synthase complex assembly"/>
    <property type="evidence" value="ECO:0007669"/>
    <property type="project" value="TreeGrafter"/>
</dbReference>
<reference evidence="2" key="1">
    <citation type="submission" date="2025-08" db="UniProtKB">
        <authorList>
            <consortium name="RefSeq"/>
        </authorList>
    </citation>
    <scope>IDENTIFICATION</scope>
    <source>
        <tissue evidence="2">Fruit stalk</tissue>
    </source>
</reference>
<dbReference type="KEGG" id="dzi:111284626"/>
<sequence>MLRVNRVINQTRASISTLQHLLNHEQKLFPFPPQHFARKSSNRFFDIYKVIHPRKSSNCFFDIYKFGSKTEIEKERARLADELNRGYFQDMSELKQHGGKIAIANKILIPAMAARKFPAVDVIYSDGRKLKLPVIFNGNGGDADKLAVPKASLVCLSFRANSQGMVDSWSKPFYETFSESKNVQIYEVSFIDSWLLCLNPIKRLLLRFMRKSIDGEKDILQKHIVYSFGDHYYFRKELKILNLLTGYIFLLDKFGRVRWQGFGLAKQEELSSLLSCTTLLLEEK</sequence>
<dbReference type="GeneID" id="111284626"/>